<dbReference type="InterPro" id="IPR003594">
    <property type="entry name" value="HATPase_dom"/>
</dbReference>
<evidence type="ECO:0000256" key="4">
    <source>
        <dbReference type="ARBA" id="ARBA00022553"/>
    </source>
</evidence>
<proteinExistence type="predicted"/>
<comment type="caution">
    <text evidence="11">The sequence shown here is derived from an EMBL/GenBank/DDBJ whole genome shotgun (WGS) entry which is preliminary data.</text>
</comment>
<dbReference type="SMART" id="SM00387">
    <property type="entry name" value="HATPase_c"/>
    <property type="match status" value="1"/>
</dbReference>
<dbReference type="PROSITE" id="PS50109">
    <property type="entry name" value="HIS_KIN"/>
    <property type="match status" value="1"/>
</dbReference>
<keyword evidence="4" id="KW-0597">Phosphoprotein</keyword>
<evidence type="ECO:0000313" key="12">
    <source>
        <dbReference type="Proteomes" id="UP001237194"/>
    </source>
</evidence>
<evidence type="ECO:0000256" key="6">
    <source>
        <dbReference type="ARBA" id="ARBA00022777"/>
    </source>
</evidence>
<keyword evidence="11" id="KW-0067">ATP-binding</keyword>
<evidence type="ECO:0000259" key="10">
    <source>
        <dbReference type="PROSITE" id="PS50109"/>
    </source>
</evidence>
<dbReference type="CDD" id="cd00082">
    <property type="entry name" value="HisKA"/>
    <property type="match status" value="1"/>
</dbReference>
<dbReference type="RefSeq" id="WP_283890343.1">
    <property type="nucleotide sequence ID" value="NZ_JARWAF010000001.1"/>
</dbReference>
<gene>
    <name evidence="11" type="ORF">P5W92_01885</name>
</gene>
<feature type="domain" description="Histidine kinase" evidence="10">
    <location>
        <begin position="230"/>
        <end position="447"/>
    </location>
</feature>
<evidence type="ECO:0000256" key="3">
    <source>
        <dbReference type="ARBA" id="ARBA00012438"/>
    </source>
</evidence>
<dbReference type="InterPro" id="IPR005467">
    <property type="entry name" value="His_kinase_dom"/>
</dbReference>
<dbReference type="SMART" id="SM00388">
    <property type="entry name" value="HisKA"/>
    <property type="match status" value="1"/>
</dbReference>
<keyword evidence="7" id="KW-0902">Two-component regulatory system</keyword>
<comment type="subcellular location">
    <subcellularLocation>
        <location evidence="2">Cell membrane</location>
    </subcellularLocation>
</comment>
<dbReference type="Gene3D" id="1.10.287.130">
    <property type="match status" value="1"/>
</dbReference>
<comment type="catalytic activity">
    <reaction evidence="1">
        <text>ATP + protein L-histidine = ADP + protein N-phospho-L-histidine.</text>
        <dbReference type="EC" id="2.7.13.3"/>
    </reaction>
</comment>
<keyword evidence="12" id="KW-1185">Reference proteome</keyword>
<reference evidence="11 12" key="1">
    <citation type="submission" date="2023-04" db="EMBL/GenBank/DDBJ databases">
        <title>A novel species of the genus Streptomyces: Streptomyces pakalii sp. nov. isolated from a Mexican soil jungle.</title>
        <authorList>
            <person name="Chavez-Hernandez M.A."/>
            <person name="Ortiz-Alvarez J."/>
            <person name="Villa-Tanaca L."/>
            <person name="Hernandez-Rodriguez C."/>
        </authorList>
    </citation>
    <scope>NUCLEOTIDE SEQUENCE [LARGE SCALE GENOMIC DNA]</scope>
    <source>
        <strain evidence="11 12">ENCB-J15</strain>
    </source>
</reference>
<name>A0ABT7D027_9ACTN</name>
<dbReference type="EC" id="2.7.13.3" evidence="3"/>
<keyword evidence="8" id="KW-0175">Coiled coil</keyword>
<evidence type="ECO:0000256" key="7">
    <source>
        <dbReference type="ARBA" id="ARBA00023012"/>
    </source>
</evidence>
<dbReference type="Pfam" id="PF02518">
    <property type="entry name" value="HATPase_c"/>
    <property type="match status" value="1"/>
</dbReference>
<dbReference type="InterPro" id="IPR036097">
    <property type="entry name" value="HisK_dim/P_sf"/>
</dbReference>
<evidence type="ECO:0000256" key="8">
    <source>
        <dbReference type="SAM" id="Coils"/>
    </source>
</evidence>
<dbReference type="InterPro" id="IPR036890">
    <property type="entry name" value="HATPase_C_sf"/>
</dbReference>
<dbReference type="SUPFAM" id="SSF55874">
    <property type="entry name" value="ATPase domain of HSP90 chaperone/DNA topoisomerase II/histidine kinase"/>
    <property type="match status" value="1"/>
</dbReference>
<accession>A0ABT7D027</accession>
<dbReference type="GO" id="GO:0005524">
    <property type="term" value="F:ATP binding"/>
    <property type="evidence" value="ECO:0007669"/>
    <property type="project" value="UniProtKB-KW"/>
</dbReference>
<dbReference type="PRINTS" id="PR00344">
    <property type="entry name" value="BCTRLSENSOR"/>
</dbReference>
<organism evidence="11 12">
    <name type="scientific">Streptomyces pakalii</name>
    <dbReference type="NCBI Taxonomy" id="3036494"/>
    <lineage>
        <taxon>Bacteria</taxon>
        <taxon>Bacillati</taxon>
        <taxon>Actinomycetota</taxon>
        <taxon>Actinomycetes</taxon>
        <taxon>Kitasatosporales</taxon>
        <taxon>Streptomycetaceae</taxon>
        <taxon>Streptomyces</taxon>
    </lineage>
</organism>
<dbReference type="InterPro" id="IPR004358">
    <property type="entry name" value="Sig_transdc_His_kin-like_C"/>
</dbReference>
<feature type="region of interest" description="Disordered" evidence="9">
    <location>
        <begin position="441"/>
        <end position="460"/>
    </location>
</feature>
<evidence type="ECO:0000256" key="9">
    <source>
        <dbReference type="SAM" id="MobiDB-lite"/>
    </source>
</evidence>
<dbReference type="SUPFAM" id="SSF47384">
    <property type="entry name" value="Homodimeric domain of signal transducing histidine kinase"/>
    <property type="match status" value="1"/>
</dbReference>
<dbReference type="InterPro" id="IPR050736">
    <property type="entry name" value="Sensor_HK_Regulatory"/>
</dbReference>
<evidence type="ECO:0000313" key="11">
    <source>
        <dbReference type="EMBL" id="MDJ1639148.1"/>
    </source>
</evidence>
<feature type="coiled-coil region" evidence="8">
    <location>
        <begin position="154"/>
        <end position="195"/>
    </location>
</feature>
<dbReference type="Gene3D" id="3.30.565.10">
    <property type="entry name" value="Histidine kinase-like ATPase, C-terminal domain"/>
    <property type="match status" value="1"/>
</dbReference>
<evidence type="ECO:0000256" key="1">
    <source>
        <dbReference type="ARBA" id="ARBA00000085"/>
    </source>
</evidence>
<evidence type="ECO:0000256" key="2">
    <source>
        <dbReference type="ARBA" id="ARBA00004236"/>
    </source>
</evidence>
<evidence type="ECO:0000256" key="5">
    <source>
        <dbReference type="ARBA" id="ARBA00022679"/>
    </source>
</evidence>
<sequence length="460" mass="50117">MTGSAPDPGVLAAYSLSTPQDVFALRRTGQSAAEALGMDRQDQVRFATALSELGRDRLGCEELTVTFALPVDAERMLTVAFAWTGGTKAGPDLEPASRLLHRVRHEAGAARQRIVAEHPLPESWTDGPDARSTVVAALRRHASPTLTDDLRAQTRDLITALEETRAQREELRRLNEELEETNRGVLALYTELSQELEETNSGVVALHAELEEKSARLRETSEAKTRFWRNISHELRTPVNAVVALTRLLLAPGSSPLTDEQRRQLSLIDTSGQSLLALVGDLLDVAKAEAGQLEVSAAPTDLRALLAQLGAVMRNTGLSDVTLLMPRSSELPVAVTDEALLTRILRNLLSNALKFTEKGEVRLDVRVEPPRMFFTVTDTGVGIPEAELSRVFEEFYQVRGPLQRVHRGTGLGLPYARTLTEILGGTLRLSSTPGAGTRVEVELPFTPAPPPPPPSPENTP</sequence>
<dbReference type="CDD" id="cd16922">
    <property type="entry name" value="HATPase_EvgS-ArcB-TorS-like"/>
    <property type="match status" value="1"/>
</dbReference>
<dbReference type="InterPro" id="IPR003661">
    <property type="entry name" value="HisK_dim/P_dom"/>
</dbReference>
<protein>
    <recommendedName>
        <fullName evidence="3">histidine kinase</fullName>
        <ecNumber evidence="3">2.7.13.3</ecNumber>
    </recommendedName>
</protein>
<dbReference type="PANTHER" id="PTHR43711">
    <property type="entry name" value="TWO-COMPONENT HISTIDINE KINASE"/>
    <property type="match status" value="1"/>
</dbReference>
<keyword evidence="5" id="KW-0808">Transferase</keyword>
<dbReference type="PANTHER" id="PTHR43711:SF31">
    <property type="entry name" value="HISTIDINE KINASE"/>
    <property type="match status" value="1"/>
</dbReference>
<keyword evidence="11" id="KW-0547">Nucleotide-binding</keyword>
<keyword evidence="6" id="KW-0418">Kinase</keyword>
<dbReference type="EMBL" id="JARWAF010000001">
    <property type="protein sequence ID" value="MDJ1639148.1"/>
    <property type="molecule type" value="Genomic_DNA"/>
</dbReference>
<feature type="compositionally biased region" description="Pro residues" evidence="9">
    <location>
        <begin position="446"/>
        <end position="460"/>
    </location>
</feature>
<dbReference type="Pfam" id="PF00512">
    <property type="entry name" value="HisKA"/>
    <property type="match status" value="1"/>
</dbReference>
<dbReference type="Proteomes" id="UP001237194">
    <property type="component" value="Unassembled WGS sequence"/>
</dbReference>